<organism evidence="2 3">
    <name type="scientific">Nitratidesulfovibrio oxamicus</name>
    <dbReference type="NCBI Taxonomy" id="32016"/>
    <lineage>
        <taxon>Bacteria</taxon>
        <taxon>Pseudomonadati</taxon>
        <taxon>Thermodesulfobacteriota</taxon>
        <taxon>Desulfovibrionia</taxon>
        <taxon>Desulfovibrionales</taxon>
        <taxon>Desulfovibrionaceae</taxon>
        <taxon>Nitratidesulfovibrio</taxon>
    </lineage>
</organism>
<proteinExistence type="predicted"/>
<keyword evidence="1" id="KW-0472">Membrane</keyword>
<dbReference type="InterPro" id="IPR012505">
    <property type="entry name" value="YbbR"/>
</dbReference>
<dbReference type="RefSeq" id="WP_196609665.1">
    <property type="nucleotide sequence ID" value="NZ_VRYY01000329.1"/>
</dbReference>
<gene>
    <name evidence="2" type="ORF">FVW20_11280</name>
</gene>
<comment type="caution">
    <text evidence="2">The sequence shown here is derived from an EMBL/GenBank/DDBJ whole genome shotgun (WGS) entry which is preliminary data.</text>
</comment>
<dbReference type="PANTHER" id="PTHR37804:SF1">
    <property type="entry name" value="CDAA REGULATORY PROTEIN CDAR"/>
    <property type="match status" value="1"/>
</dbReference>
<dbReference type="Gene3D" id="2.170.120.30">
    <property type="match status" value="2"/>
</dbReference>
<feature type="transmembrane region" description="Helical" evidence="1">
    <location>
        <begin position="6"/>
        <end position="22"/>
    </location>
</feature>
<evidence type="ECO:0000313" key="2">
    <source>
        <dbReference type="EMBL" id="MBG3877579.1"/>
    </source>
</evidence>
<dbReference type="PANTHER" id="PTHR37804">
    <property type="entry name" value="CDAA REGULATORY PROTEIN CDAR"/>
    <property type="match status" value="1"/>
</dbReference>
<evidence type="ECO:0000256" key="1">
    <source>
        <dbReference type="SAM" id="Phobius"/>
    </source>
</evidence>
<dbReference type="Pfam" id="PF07949">
    <property type="entry name" value="YbbR"/>
    <property type="match status" value="2"/>
</dbReference>
<keyword evidence="1" id="KW-0812">Transmembrane</keyword>
<sequence>MRSNWQYAVMAFVMSVTLWYMVTGRERVEVVGEVRLEFKGIPQNLVVREGLVNKVSVRVRGPKGLVRVMTSRDMSYAIDLSSLKRGTNIVPLTAEKLPEARAFEVVEITPSRLTLEVDAIVEKDVAVAVDINGTLPVDVRIDKTEVTPARVHLRGPESLVARIDRVNVVVAAPGPEQAGTMEVQATPTLPEATESIPPTVSVRMDTALRMKETTLKREVAVQSPRGLRARVSPRTVTLLLEMPASVAADAEALRAIRVYAEVPEGAAPGQEKLPVRVDLPDRVRLKDIAPDTVNVTFHK</sequence>
<keyword evidence="3" id="KW-1185">Reference proteome</keyword>
<dbReference type="Gene3D" id="2.170.120.40">
    <property type="entry name" value="YbbR-like domain"/>
    <property type="match status" value="1"/>
</dbReference>
<accession>A0ABS0J5B0</accession>
<reference evidence="2 3" key="1">
    <citation type="submission" date="2019-08" db="EMBL/GenBank/DDBJ databases">
        <authorList>
            <person name="Luo N."/>
        </authorList>
    </citation>
    <scope>NUCLEOTIDE SEQUENCE [LARGE SCALE GENOMIC DNA]</scope>
    <source>
        <strain evidence="2 3">NCIMB 9442</strain>
    </source>
</reference>
<name>A0ABS0J5B0_9BACT</name>
<evidence type="ECO:0000313" key="3">
    <source>
        <dbReference type="Proteomes" id="UP001194469"/>
    </source>
</evidence>
<dbReference type="EMBL" id="VRYY01000329">
    <property type="protein sequence ID" value="MBG3877579.1"/>
    <property type="molecule type" value="Genomic_DNA"/>
</dbReference>
<protein>
    <submittedName>
        <fullName evidence="2">YbbR-like domain-containing protein</fullName>
    </submittedName>
</protein>
<keyword evidence="1" id="KW-1133">Transmembrane helix</keyword>
<dbReference type="InterPro" id="IPR053154">
    <property type="entry name" value="c-di-AMP_regulator"/>
</dbReference>
<dbReference type="Proteomes" id="UP001194469">
    <property type="component" value="Unassembled WGS sequence"/>
</dbReference>